<evidence type="ECO:0000256" key="10">
    <source>
        <dbReference type="ARBA" id="ARBA00023239"/>
    </source>
</evidence>
<dbReference type="GO" id="GO:0016853">
    <property type="term" value="F:isomerase activity"/>
    <property type="evidence" value="ECO:0007669"/>
    <property type="project" value="UniProtKB-KW"/>
</dbReference>
<comment type="subcellular location">
    <subcellularLocation>
        <location evidence="1">Peroxisome</location>
    </subcellularLocation>
</comment>
<evidence type="ECO:0000256" key="7">
    <source>
        <dbReference type="ARBA" id="ARBA00023098"/>
    </source>
</evidence>
<dbReference type="FunFam" id="1.10.1040.50:FF:000006">
    <property type="entry name" value="Peroxisomal bifunctional enzyme"/>
    <property type="match status" value="1"/>
</dbReference>
<evidence type="ECO:0000256" key="9">
    <source>
        <dbReference type="ARBA" id="ARBA00023235"/>
    </source>
</evidence>
<dbReference type="InterPro" id="IPR006176">
    <property type="entry name" value="3-OHacyl-CoA_DH_NAD-bd"/>
</dbReference>
<dbReference type="Pfam" id="PF00378">
    <property type="entry name" value="ECH_1"/>
    <property type="match status" value="1"/>
</dbReference>
<evidence type="ECO:0000313" key="16">
    <source>
        <dbReference type="Proteomes" id="UP000183982"/>
    </source>
</evidence>
<dbReference type="InterPro" id="IPR036291">
    <property type="entry name" value="NAD(P)-bd_dom_sf"/>
</dbReference>
<evidence type="ECO:0000256" key="5">
    <source>
        <dbReference type="ARBA" id="ARBA00023002"/>
    </source>
</evidence>
<evidence type="ECO:0000256" key="8">
    <source>
        <dbReference type="ARBA" id="ARBA00023140"/>
    </source>
</evidence>
<keyword evidence="8" id="KW-0576">Peroxisome</keyword>
<dbReference type="GO" id="GO:0003857">
    <property type="term" value="F:(3S)-3-hydroxyacyl-CoA dehydrogenase (NAD+) activity"/>
    <property type="evidence" value="ECO:0007669"/>
    <property type="project" value="UniProtKB-EC"/>
</dbReference>
<dbReference type="SUPFAM" id="SSF51735">
    <property type="entry name" value="NAD(P)-binding Rossmann-fold domains"/>
    <property type="match status" value="1"/>
</dbReference>
<evidence type="ECO:0000259" key="13">
    <source>
        <dbReference type="Pfam" id="PF00725"/>
    </source>
</evidence>
<dbReference type="EMBL" id="FQZQ01000010">
    <property type="protein sequence ID" value="SHJ55610.1"/>
    <property type="molecule type" value="Genomic_DNA"/>
</dbReference>
<keyword evidence="11" id="KW-0511">Multifunctional enzyme</keyword>
<dbReference type="Gene3D" id="1.10.1040.50">
    <property type="match status" value="1"/>
</dbReference>
<dbReference type="UniPathway" id="UPA00659"/>
<dbReference type="SUPFAM" id="SSF52096">
    <property type="entry name" value="ClpP/crotonase"/>
    <property type="match status" value="1"/>
</dbReference>
<dbReference type="InterPro" id="IPR008927">
    <property type="entry name" value="6-PGluconate_DH-like_C_sf"/>
</dbReference>
<dbReference type="AlphaFoldDB" id="A0A1M6K9M0"/>
<evidence type="ECO:0000256" key="12">
    <source>
        <dbReference type="ARBA" id="ARBA00049556"/>
    </source>
</evidence>
<evidence type="ECO:0000256" key="11">
    <source>
        <dbReference type="ARBA" id="ARBA00023268"/>
    </source>
</evidence>
<dbReference type="Pfam" id="PF02737">
    <property type="entry name" value="3HCDH_N"/>
    <property type="match status" value="1"/>
</dbReference>
<sequence>MHKPNGWSIKLRKFDSQRAEYLNMTDQSPVLVTFDGDVARVEINNPPVNATSTAVRQGLADAVAAVQGARVAVLTCAGRTFVAGGDMSEFDAPPAEPHLPDVVQLIEDSQVPFLAAMHGNVLGGGLEIAMGCAWRIAAKGTGFGLPEVNVGLIPGAGGTQRLPRLIGMKAAIDVACSGKILKAEEMHSLGAVDAVVDNLEVAIADFVQNLPERPVAVRQRQVPAFDAELIEAARATLVKRAKGQTSPLENLEALQWATEAFEIGQPKERARHLKLRHSPESRALRHAFFAERMVAKPDAIRGATPREINHIAVVGGGLMGAGIATSALNAGLSVTLIERDAEAAAMAETRVHGLLEGAVKRGKMAPETFKARKAAFRAVWDYAEAANIPLAIEAVFENVDVKRDVFRQLAAVMAPDAILATNTSYLDPMEIFEGVAHQNRCLGLHFFSPAHIMKLLEIVKTPHTDASVLATGFALGKRMRKVSVLSGICDGFIGNRMLAAYRRAADYLLADGALPYQVDAAMREMGLPMGPYEMQDLTGLQIAWANRQRQAETRDPAERYVTIGDQLCQMDRLGQRSGKGWYAYEEGNRTPQRDPLVEAMIEEYSAKQGISRRAFTNEEIAGRLLAVLANEGARIVEEGIAERDADVDIVKIHGYGFPRWRGGPMQYATEIGWGKTKEFMQLVDAESPNSWTIASNPDAV</sequence>
<keyword evidence="16" id="KW-1185">Reference proteome</keyword>
<keyword evidence="9" id="KW-0413">Isomerase</keyword>
<gene>
    <name evidence="15" type="ORF">SAMN05444000_11038</name>
</gene>
<dbReference type="Proteomes" id="UP000183982">
    <property type="component" value="Unassembled WGS sequence"/>
</dbReference>
<feature type="domain" description="3-hydroxyacyl-CoA dehydrogenase NAD binding" evidence="14">
    <location>
        <begin position="310"/>
        <end position="485"/>
    </location>
</feature>
<evidence type="ECO:0000256" key="1">
    <source>
        <dbReference type="ARBA" id="ARBA00004275"/>
    </source>
</evidence>
<keyword evidence="10" id="KW-0456">Lyase</keyword>
<organism evidence="15 16">
    <name type="scientific">Shimia gijangensis</name>
    <dbReference type="NCBI Taxonomy" id="1470563"/>
    <lineage>
        <taxon>Bacteria</taxon>
        <taxon>Pseudomonadati</taxon>
        <taxon>Pseudomonadota</taxon>
        <taxon>Alphaproteobacteria</taxon>
        <taxon>Rhodobacterales</taxon>
        <taxon>Roseobacteraceae</taxon>
    </lineage>
</organism>
<evidence type="ECO:0000259" key="14">
    <source>
        <dbReference type="Pfam" id="PF02737"/>
    </source>
</evidence>
<dbReference type="PANTHER" id="PTHR23309">
    <property type="entry name" value="3-HYDROXYACYL-COA DEHYROGENASE"/>
    <property type="match status" value="1"/>
</dbReference>
<keyword evidence="6" id="KW-0520">NAD</keyword>
<protein>
    <submittedName>
        <fullName evidence="15">Short chain enoyl-CoA hydratase /3-hydroxyacyl-CoA dehydrogenase</fullName>
    </submittedName>
</protein>
<dbReference type="Pfam" id="PF00725">
    <property type="entry name" value="3HCDH"/>
    <property type="match status" value="1"/>
</dbReference>
<evidence type="ECO:0000313" key="15">
    <source>
        <dbReference type="EMBL" id="SHJ55610.1"/>
    </source>
</evidence>
<dbReference type="InterPro" id="IPR029045">
    <property type="entry name" value="ClpP/crotonase-like_dom_sf"/>
</dbReference>
<dbReference type="GO" id="GO:0070403">
    <property type="term" value="F:NAD+ binding"/>
    <property type="evidence" value="ECO:0007669"/>
    <property type="project" value="InterPro"/>
</dbReference>
<keyword evidence="5" id="KW-0560">Oxidoreductase</keyword>
<keyword evidence="4" id="KW-0442">Lipid degradation</keyword>
<dbReference type="GO" id="GO:0006635">
    <property type="term" value="P:fatty acid beta-oxidation"/>
    <property type="evidence" value="ECO:0007669"/>
    <property type="project" value="UniProtKB-UniPathway"/>
</dbReference>
<evidence type="ECO:0000256" key="2">
    <source>
        <dbReference type="ARBA" id="ARBA00005005"/>
    </source>
</evidence>
<evidence type="ECO:0000256" key="6">
    <source>
        <dbReference type="ARBA" id="ARBA00023027"/>
    </source>
</evidence>
<name>A0A1M6K9M0_9RHOB</name>
<dbReference type="CDD" id="cd06558">
    <property type="entry name" value="crotonase-like"/>
    <property type="match status" value="1"/>
</dbReference>
<dbReference type="Gene3D" id="3.90.226.10">
    <property type="entry name" value="2-enoyl-CoA Hydratase, Chain A, domain 1"/>
    <property type="match status" value="1"/>
</dbReference>
<keyword evidence="7" id="KW-0443">Lipid metabolism</keyword>
<reference evidence="16" key="1">
    <citation type="submission" date="2016-11" db="EMBL/GenBank/DDBJ databases">
        <authorList>
            <person name="Varghese N."/>
            <person name="Submissions S."/>
        </authorList>
    </citation>
    <scope>NUCLEOTIDE SEQUENCE [LARGE SCALE GENOMIC DNA]</scope>
    <source>
        <strain evidence="16">DSM 100564</strain>
    </source>
</reference>
<accession>A0A1M6K9M0</accession>
<dbReference type="InterPro" id="IPR001753">
    <property type="entry name" value="Enoyl-CoA_hydra/iso"/>
</dbReference>
<dbReference type="Gene3D" id="3.40.50.720">
    <property type="entry name" value="NAD(P)-binding Rossmann-like Domain"/>
    <property type="match status" value="1"/>
</dbReference>
<keyword evidence="3" id="KW-0276">Fatty acid metabolism</keyword>
<comment type="pathway">
    <text evidence="2">Lipid metabolism; fatty acid beta-oxidation.</text>
</comment>
<proteinExistence type="predicted"/>
<evidence type="ECO:0000256" key="4">
    <source>
        <dbReference type="ARBA" id="ARBA00022963"/>
    </source>
</evidence>
<feature type="domain" description="3-hydroxyacyl-CoA dehydrogenase C-terminal" evidence="13">
    <location>
        <begin position="491"/>
        <end position="584"/>
    </location>
</feature>
<dbReference type="FunFam" id="3.40.50.720:FF:000009">
    <property type="entry name" value="Fatty oxidation complex, alpha subunit"/>
    <property type="match status" value="1"/>
</dbReference>
<dbReference type="STRING" id="1470563.SAMN05444000_11038"/>
<dbReference type="InterPro" id="IPR006108">
    <property type="entry name" value="3HC_DH_C"/>
</dbReference>
<evidence type="ECO:0000256" key="3">
    <source>
        <dbReference type="ARBA" id="ARBA00022832"/>
    </source>
</evidence>
<comment type="catalytic activity">
    <reaction evidence="12">
        <text>a (3S)-3-hydroxyacyl-CoA + NAD(+) = a 3-oxoacyl-CoA + NADH + H(+)</text>
        <dbReference type="Rhea" id="RHEA:22432"/>
        <dbReference type="ChEBI" id="CHEBI:15378"/>
        <dbReference type="ChEBI" id="CHEBI:57318"/>
        <dbReference type="ChEBI" id="CHEBI:57540"/>
        <dbReference type="ChEBI" id="CHEBI:57945"/>
        <dbReference type="ChEBI" id="CHEBI:90726"/>
        <dbReference type="EC" id="1.1.1.35"/>
    </reaction>
</comment>
<dbReference type="SUPFAM" id="SSF48179">
    <property type="entry name" value="6-phosphogluconate dehydrogenase C-terminal domain-like"/>
    <property type="match status" value="2"/>
</dbReference>
<dbReference type="GO" id="GO:0004300">
    <property type="term" value="F:enoyl-CoA hydratase activity"/>
    <property type="evidence" value="ECO:0007669"/>
    <property type="project" value="UniProtKB-ARBA"/>
</dbReference>